<evidence type="ECO:0000313" key="2">
    <source>
        <dbReference type="EMBL" id="MED6243480.1"/>
    </source>
</evidence>
<feature type="region of interest" description="Disordered" evidence="1">
    <location>
        <begin position="1"/>
        <end position="25"/>
    </location>
</feature>
<feature type="region of interest" description="Disordered" evidence="1">
    <location>
        <begin position="39"/>
        <end position="59"/>
    </location>
</feature>
<dbReference type="EMBL" id="JAHUTI010033965">
    <property type="protein sequence ID" value="MED6243480.1"/>
    <property type="molecule type" value="Genomic_DNA"/>
</dbReference>
<evidence type="ECO:0000256" key="1">
    <source>
        <dbReference type="SAM" id="MobiDB-lite"/>
    </source>
</evidence>
<accession>A0ABU7B1H9</accession>
<proteinExistence type="predicted"/>
<gene>
    <name evidence="2" type="ORF">ATANTOWER_020918</name>
</gene>
<sequence>MGVEVPHQNNRVPGRGTMQHPRQGCQAGQVLHTTARPVGRNDSQRPVPHPKAQGCDPLIHWGKPQHKTAELRGNKIAHTSSPTLIAGHSTVEESSASLEELGSRAHAVHGGKATISSQYLSPPRTSSGSPATSEVTFHFLRASISIRRSGY</sequence>
<comment type="caution">
    <text evidence="2">The sequence shown here is derived from an EMBL/GenBank/DDBJ whole genome shotgun (WGS) entry which is preliminary data.</text>
</comment>
<name>A0ABU7B1H9_9TELE</name>
<evidence type="ECO:0000313" key="3">
    <source>
        <dbReference type="Proteomes" id="UP001345963"/>
    </source>
</evidence>
<dbReference type="Proteomes" id="UP001345963">
    <property type="component" value="Unassembled WGS sequence"/>
</dbReference>
<keyword evidence="3" id="KW-1185">Reference proteome</keyword>
<reference evidence="2 3" key="1">
    <citation type="submission" date="2021-07" db="EMBL/GenBank/DDBJ databases">
        <authorList>
            <person name="Palmer J.M."/>
        </authorList>
    </citation>
    <scope>NUCLEOTIDE SEQUENCE [LARGE SCALE GENOMIC DNA]</scope>
    <source>
        <strain evidence="2 3">AT_MEX2019</strain>
        <tissue evidence="2">Muscle</tissue>
    </source>
</reference>
<organism evidence="2 3">
    <name type="scientific">Ataeniobius toweri</name>
    <dbReference type="NCBI Taxonomy" id="208326"/>
    <lineage>
        <taxon>Eukaryota</taxon>
        <taxon>Metazoa</taxon>
        <taxon>Chordata</taxon>
        <taxon>Craniata</taxon>
        <taxon>Vertebrata</taxon>
        <taxon>Euteleostomi</taxon>
        <taxon>Actinopterygii</taxon>
        <taxon>Neopterygii</taxon>
        <taxon>Teleostei</taxon>
        <taxon>Neoteleostei</taxon>
        <taxon>Acanthomorphata</taxon>
        <taxon>Ovalentaria</taxon>
        <taxon>Atherinomorphae</taxon>
        <taxon>Cyprinodontiformes</taxon>
        <taxon>Goodeidae</taxon>
        <taxon>Ataeniobius</taxon>
    </lineage>
</organism>
<protein>
    <submittedName>
        <fullName evidence="2">Uncharacterized protein</fullName>
    </submittedName>
</protein>